<feature type="compositionally biased region" description="Basic and acidic residues" evidence="19">
    <location>
        <begin position="1"/>
        <end position="11"/>
    </location>
</feature>
<feature type="transmembrane region" description="Helical" evidence="20">
    <location>
        <begin position="162"/>
        <end position="187"/>
    </location>
</feature>
<evidence type="ECO:0000256" key="13">
    <source>
        <dbReference type="ARBA" id="ARBA00052179"/>
    </source>
</evidence>
<dbReference type="GO" id="GO:0016324">
    <property type="term" value="C:apical plasma membrane"/>
    <property type="evidence" value="ECO:0007669"/>
    <property type="project" value="UniProtKB-SubCell"/>
</dbReference>
<evidence type="ECO:0000256" key="19">
    <source>
        <dbReference type="SAM" id="MobiDB-lite"/>
    </source>
</evidence>
<keyword evidence="8 20" id="KW-0472">Membrane</keyword>
<dbReference type="PANTHER" id="PTHR11785">
    <property type="entry name" value="AMINO ACID TRANSPORTER"/>
    <property type="match status" value="1"/>
</dbReference>
<evidence type="ECO:0000256" key="15">
    <source>
        <dbReference type="ARBA" id="ARBA00074336"/>
    </source>
</evidence>
<evidence type="ECO:0000256" key="10">
    <source>
        <dbReference type="ARBA" id="ARBA00051323"/>
    </source>
</evidence>
<evidence type="ECO:0000256" key="20">
    <source>
        <dbReference type="SAM" id="Phobius"/>
    </source>
</evidence>
<comment type="similarity">
    <text evidence="2">Belongs to the amino acid-polyamine-organocation (APC) superfamily.</text>
</comment>
<dbReference type="PIRSF" id="PIRSF006060">
    <property type="entry name" value="AA_transporter"/>
    <property type="match status" value="1"/>
</dbReference>
<protein>
    <recommendedName>
        <fullName evidence="15">b(0,+)-type amino acid transporter 1</fullName>
    </recommendedName>
    <alternativeName>
        <fullName evidence="16">Glycoprotein-associated amino acid transporter b0,+AT1</fullName>
    </alternativeName>
    <alternativeName>
        <fullName evidence="17">Solute carrier family 7 member 9</fullName>
    </alternativeName>
</protein>
<evidence type="ECO:0000256" key="12">
    <source>
        <dbReference type="ARBA" id="ARBA00051835"/>
    </source>
</evidence>
<dbReference type="OMA" id="ATFFPYC"/>
<dbReference type="Proteomes" id="UP000005408">
    <property type="component" value="Unassembled WGS sequence"/>
</dbReference>
<evidence type="ECO:0000256" key="11">
    <source>
        <dbReference type="ARBA" id="ARBA00051814"/>
    </source>
</evidence>
<dbReference type="GO" id="GO:0015179">
    <property type="term" value="F:L-amino acid transmembrane transporter activity"/>
    <property type="evidence" value="ECO:0007669"/>
    <property type="project" value="TreeGrafter"/>
</dbReference>
<accession>A0A8W8JXK2</accession>
<dbReference type="FunFam" id="1.20.1740.10:FF:000015">
    <property type="entry name" value="B(0,+)-type amino acid transporter 1"/>
    <property type="match status" value="1"/>
</dbReference>
<keyword evidence="4" id="KW-1003">Cell membrane</keyword>
<reference evidence="21" key="1">
    <citation type="submission" date="2022-08" db="UniProtKB">
        <authorList>
            <consortium name="EnsemblMetazoa"/>
        </authorList>
    </citation>
    <scope>IDENTIFICATION</scope>
    <source>
        <strain evidence="21">05x7-T-G4-1.051#20</strain>
    </source>
</reference>
<dbReference type="EnsemblMetazoa" id="G20730.5">
    <property type="protein sequence ID" value="G20730.5:cds"/>
    <property type="gene ID" value="G20730"/>
</dbReference>
<dbReference type="OrthoDB" id="5982228at2759"/>
<feature type="transmembrane region" description="Helical" evidence="20">
    <location>
        <begin position="277"/>
        <end position="299"/>
    </location>
</feature>
<evidence type="ECO:0000256" key="5">
    <source>
        <dbReference type="ARBA" id="ARBA00022553"/>
    </source>
</evidence>
<feature type="transmembrane region" description="Helical" evidence="20">
    <location>
        <begin position="85"/>
        <end position="109"/>
    </location>
</feature>
<feature type="region of interest" description="Disordered" evidence="19">
    <location>
        <begin position="1"/>
        <end position="40"/>
    </location>
</feature>
<keyword evidence="9" id="KW-1015">Disulfide bond</keyword>
<feature type="transmembrane region" description="Helical" evidence="20">
    <location>
        <begin position="370"/>
        <end position="390"/>
    </location>
</feature>
<feature type="transmembrane region" description="Helical" evidence="20">
    <location>
        <begin position="319"/>
        <end position="339"/>
    </location>
</feature>
<feature type="transmembrane region" description="Helical" evidence="20">
    <location>
        <begin position="239"/>
        <end position="257"/>
    </location>
</feature>
<sequence>MDNRAFEDSEKSAVAPSENGSRKRYTTESTESPDYSGSDVSIRQEKVRMKKTVGLISGTSLIVGTIIGSGIFISPKSVLQRTGSVGLSLVVWTASGFLALLGSLSYAELGTVIRKSGGEYSYIKEALGDIPAFLFAWTSVIVVRTSSMGIICLTFGEYMATFFPYCGSPIIPIKLVAALAIVSLGVINSYSTTLAGRTQVVFTFVKLIALIIIVIGGIVKLIQGNVSQFENSFEGTTTSPSNIALAFYNALWAYDGWNNLNYVTEELKDPAKNLPRANVLGVMITTVIYLLVNISYLTAMTSLELLNSPAVAVTWGDRVLGAAAVLMPLSVLFSTFGAANGTLFGGGRVVYVAAREGHLPEMLSYVQCKYYTPFPSIIFTIVISLIMIIPGDISSLVDFFSFSAWLFYGVTVSCLIIFRFTKKDVERPIKVPIVIPILFVLIAIYLVIGPIIESPQIELLYAFLFIIGGLLFYFPFVYFKLKIKGFEWLTTSVQLLCEVVPSPYEPES</sequence>
<feature type="transmembrane region" description="Helical" evidence="20">
    <location>
        <begin position="53"/>
        <end position="73"/>
    </location>
</feature>
<comment type="catalytic activity">
    <reaction evidence="14">
        <text>L-leucine(out) + L-arginine(in) = L-leucine(in) + L-arginine(out)</text>
        <dbReference type="Rhea" id="RHEA:71059"/>
        <dbReference type="ChEBI" id="CHEBI:32682"/>
        <dbReference type="ChEBI" id="CHEBI:57427"/>
    </reaction>
    <physiologicalReaction direction="left-to-right" evidence="14">
        <dbReference type="Rhea" id="RHEA:71060"/>
    </physiologicalReaction>
</comment>
<evidence type="ECO:0000256" key="16">
    <source>
        <dbReference type="ARBA" id="ARBA00079910"/>
    </source>
</evidence>
<evidence type="ECO:0000256" key="6">
    <source>
        <dbReference type="ARBA" id="ARBA00022692"/>
    </source>
</evidence>
<feature type="transmembrane region" description="Helical" evidence="20">
    <location>
        <begin position="402"/>
        <end position="421"/>
    </location>
</feature>
<feature type="transmembrane region" description="Helical" evidence="20">
    <location>
        <begin position="459"/>
        <end position="479"/>
    </location>
</feature>
<name>A0A8W8JXK2_MAGGI</name>
<comment type="subcellular location">
    <subcellularLocation>
        <location evidence="1">Apical cell membrane</location>
        <topology evidence="1">Multi-pass membrane protein</topology>
    </subcellularLocation>
</comment>
<evidence type="ECO:0000256" key="9">
    <source>
        <dbReference type="ARBA" id="ARBA00023157"/>
    </source>
</evidence>
<keyword evidence="7 20" id="KW-1133">Transmembrane helix</keyword>
<dbReference type="InterPro" id="IPR050598">
    <property type="entry name" value="AminoAcid_Transporter"/>
</dbReference>
<feature type="compositionally biased region" description="Polar residues" evidence="19">
    <location>
        <begin position="27"/>
        <end position="40"/>
    </location>
</feature>
<keyword evidence="6 20" id="KW-0812">Transmembrane</keyword>
<dbReference type="Pfam" id="PF13520">
    <property type="entry name" value="AA_permease_2"/>
    <property type="match status" value="1"/>
</dbReference>
<feature type="transmembrane region" description="Helical" evidence="20">
    <location>
        <begin position="130"/>
        <end position="156"/>
    </location>
</feature>
<evidence type="ECO:0000256" key="17">
    <source>
        <dbReference type="ARBA" id="ARBA00083296"/>
    </source>
</evidence>
<evidence type="ECO:0000256" key="1">
    <source>
        <dbReference type="ARBA" id="ARBA00004424"/>
    </source>
</evidence>
<keyword evidence="3" id="KW-0813">Transport</keyword>
<evidence type="ECO:0000256" key="4">
    <source>
        <dbReference type="ARBA" id="ARBA00022475"/>
    </source>
</evidence>
<evidence type="ECO:0000313" key="22">
    <source>
        <dbReference type="Proteomes" id="UP000005408"/>
    </source>
</evidence>
<dbReference type="PANTHER" id="PTHR11785:SF512">
    <property type="entry name" value="SOBREMESA, ISOFORM B"/>
    <property type="match status" value="1"/>
</dbReference>
<feature type="transmembrane region" description="Helical" evidence="20">
    <location>
        <begin position="199"/>
        <end position="219"/>
    </location>
</feature>
<evidence type="ECO:0000256" key="14">
    <source>
        <dbReference type="ARBA" id="ARBA00052732"/>
    </source>
</evidence>
<comment type="catalytic activity">
    <reaction evidence="13">
        <text>L-cysteine(out) + L-arginine(in) = L-cysteine(in) + L-arginine(out)</text>
        <dbReference type="Rhea" id="RHEA:71071"/>
        <dbReference type="ChEBI" id="CHEBI:32682"/>
        <dbReference type="ChEBI" id="CHEBI:35235"/>
    </reaction>
    <physiologicalReaction direction="left-to-right" evidence="13">
        <dbReference type="Rhea" id="RHEA:71072"/>
    </physiologicalReaction>
</comment>
<proteinExistence type="inferred from homology"/>
<dbReference type="EnsemblMetazoa" id="G20730.12">
    <property type="protein sequence ID" value="G20730.12:cds"/>
    <property type="gene ID" value="G20730"/>
</dbReference>
<evidence type="ECO:0000256" key="7">
    <source>
        <dbReference type="ARBA" id="ARBA00022989"/>
    </source>
</evidence>
<organism evidence="21 22">
    <name type="scientific">Magallana gigas</name>
    <name type="common">Pacific oyster</name>
    <name type="synonym">Crassostrea gigas</name>
    <dbReference type="NCBI Taxonomy" id="29159"/>
    <lineage>
        <taxon>Eukaryota</taxon>
        <taxon>Metazoa</taxon>
        <taxon>Spiralia</taxon>
        <taxon>Lophotrochozoa</taxon>
        <taxon>Mollusca</taxon>
        <taxon>Bivalvia</taxon>
        <taxon>Autobranchia</taxon>
        <taxon>Pteriomorphia</taxon>
        <taxon>Ostreida</taxon>
        <taxon>Ostreoidea</taxon>
        <taxon>Ostreidae</taxon>
        <taxon>Magallana</taxon>
    </lineage>
</organism>
<evidence type="ECO:0000256" key="3">
    <source>
        <dbReference type="ARBA" id="ARBA00022448"/>
    </source>
</evidence>
<comment type="catalytic activity">
    <reaction evidence="11">
        <text>L-cystine(out) + L-arginine(in) = L-cystine(in) + L-arginine(out)</text>
        <dbReference type="Rhea" id="RHEA:71075"/>
        <dbReference type="ChEBI" id="CHEBI:32682"/>
        <dbReference type="ChEBI" id="CHEBI:35491"/>
    </reaction>
    <physiologicalReaction direction="left-to-right" evidence="11">
        <dbReference type="Rhea" id="RHEA:71076"/>
    </physiologicalReaction>
</comment>
<comment type="catalytic activity">
    <reaction evidence="10">
        <text>L-lysine(out) + L-arginine(in) = L-lysine(in) + L-arginine(out)</text>
        <dbReference type="Rhea" id="RHEA:70827"/>
        <dbReference type="ChEBI" id="CHEBI:32551"/>
        <dbReference type="ChEBI" id="CHEBI:32682"/>
    </reaction>
    <physiologicalReaction direction="left-to-right" evidence="10">
        <dbReference type="Rhea" id="RHEA:70828"/>
    </physiologicalReaction>
</comment>
<dbReference type="InterPro" id="IPR002293">
    <property type="entry name" value="AA/rel_permease1"/>
</dbReference>
<evidence type="ECO:0000256" key="2">
    <source>
        <dbReference type="ARBA" id="ARBA00009523"/>
    </source>
</evidence>
<comment type="catalytic activity">
    <reaction evidence="12">
        <text>L-histidine(out) + L-arginine(in) = L-histidine(in) + L-arginine(out)</text>
        <dbReference type="Rhea" id="RHEA:71063"/>
        <dbReference type="ChEBI" id="CHEBI:32682"/>
        <dbReference type="ChEBI" id="CHEBI:57595"/>
    </reaction>
    <physiologicalReaction direction="left-to-right" evidence="12">
        <dbReference type="Rhea" id="RHEA:71064"/>
    </physiologicalReaction>
</comment>
<evidence type="ECO:0000256" key="18">
    <source>
        <dbReference type="ARBA" id="ARBA00093193"/>
    </source>
</evidence>
<evidence type="ECO:0000313" key="21">
    <source>
        <dbReference type="EnsemblMetazoa" id="G20730.5:cds"/>
    </source>
</evidence>
<keyword evidence="5" id="KW-0597">Phosphoprotein</keyword>
<dbReference type="Gene3D" id="1.20.1740.10">
    <property type="entry name" value="Amino acid/polyamine transporter I"/>
    <property type="match status" value="1"/>
</dbReference>
<feature type="transmembrane region" description="Helical" evidence="20">
    <location>
        <begin position="433"/>
        <end position="453"/>
    </location>
</feature>
<evidence type="ECO:0000256" key="8">
    <source>
        <dbReference type="ARBA" id="ARBA00023136"/>
    </source>
</evidence>
<dbReference type="EnsemblMetazoa" id="G20730.6">
    <property type="protein sequence ID" value="G20730.6:cds"/>
    <property type="gene ID" value="G20730"/>
</dbReference>
<comment type="catalytic activity">
    <reaction evidence="18">
        <text>L-phenylalanine(out) + L-arginine(in) = L-phenylalanine(in) + L-arginine(out)</text>
        <dbReference type="Rhea" id="RHEA:71067"/>
        <dbReference type="ChEBI" id="CHEBI:32682"/>
        <dbReference type="ChEBI" id="CHEBI:58095"/>
    </reaction>
    <physiologicalReaction direction="left-to-right" evidence="18">
        <dbReference type="Rhea" id="RHEA:71068"/>
    </physiologicalReaction>
</comment>
<keyword evidence="22" id="KW-1185">Reference proteome</keyword>
<dbReference type="AlphaFoldDB" id="A0A8W8JXK2"/>